<comment type="caution">
    <text evidence="3">The sequence shown here is derived from an EMBL/GenBank/DDBJ whole genome shotgun (WGS) entry which is preliminary data.</text>
</comment>
<feature type="non-terminal residue" evidence="3">
    <location>
        <position position="1"/>
    </location>
</feature>
<dbReference type="AlphaFoldDB" id="A0A0F9FPP3"/>
<keyword evidence="2" id="KW-1133">Transmembrane helix</keyword>
<feature type="transmembrane region" description="Helical" evidence="2">
    <location>
        <begin position="128"/>
        <end position="161"/>
    </location>
</feature>
<gene>
    <name evidence="3" type="ORF">LCGC14_1927140</name>
</gene>
<feature type="compositionally biased region" description="Basic and acidic residues" evidence="1">
    <location>
        <begin position="281"/>
        <end position="290"/>
    </location>
</feature>
<feature type="transmembrane region" description="Helical" evidence="2">
    <location>
        <begin position="26"/>
        <end position="51"/>
    </location>
</feature>
<proteinExistence type="predicted"/>
<name>A0A0F9FPP3_9ZZZZ</name>
<evidence type="ECO:0000313" key="3">
    <source>
        <dbReference type="EMBL" id="KKL88198.1"/>
    </source>
</evidence>
<protein>
    <recommendedName>
        <fullName evidence="4">Glycerophosphoryl diester phosphodiesterase membrane domain-containing protein</fullName>
    </recommendedName>
</protein>
<feature type="transmembrane region" description="Helical" evidence="2">
    <location>
        <begin position="87"/>
        <end position="116"/>
    </location>
</feature>
<dbReference type="EMBL" id="LAZR01020634">
    <property type="protein sequence ID" value="KKL88198.1"/>
    <property type="molecule type" value="Genomic_DNA"/>
</dbReference>
<evidence type="ECO:0000256" key="1">
    <source>
        <dbReference type="SAM" id="MobiDB-lite"/>
    </source>
</evidence>
<keyword evidence="2" id="KW-0812">Transmembrane</keyword>
<feature type="region of interest" description="Disordered" evidence="1">
    <location>
        <begin position="270"/>
        <end position="290"/>
    </location>
</feature>
<feature type="transmembrane region" description="Helical" evidence="2">
    <location>
        <begin position="210"/>
        <end position="235"/>
    </location>
</feature>
<feature type="transmembrane region" description="Helical" evidence="2">
    <location>
        <begin position="182"/>
        <end position="204"/>
    </location>
</feature>
<evidence type="ECO:0000256" key="2">
    <source>
        <dbReference type="SAM" id="Phobius"/>
    </source>
</evidence>
<reference evidence="3" key="1">
    <citation type="journal article" date="2015" name="Nature">
        <title>Complex archaea that bridge the gap between prokaryotes and eukaryotes.</title>
        <authorList>
            <person name="Spang A."/>
            <person name="Saw J.H."/>
            <person name="Jorgensen S.L."/>
            <person name="Zaremba-Niedzwiedzka K."/>
            <person name="Martijn J."/>
            <person name="Lind A.E."/>
            <person name="van Eijk R."/>
            <person name="Schleper C."/>
            <person name="Guy L."/>
            <person name="Ettema T.J."/>
        </authorList>
    </citation>
    <scope>NUCLEOTIDE SEQUENCE</scope>
</reference>
<evidence type="ECO:0008006" key="4">
    <source>
        <dbReference type="Google" id="ProtNLM"/>
    </source>
</evidence>
<sequence>GIEAKRAGDIAGFLDAATGGPAIGEYLGAILVVILSVFIFTTFALVLWLLVTGGTVGAIAHAAKDKTARFSMGVFWQEAKGLFMPLAWYYTILSVAALALFALLAGAFAVGTIGYGAMGLGDSRLGVFFSVMGVLLLGSCGFIFFLCVYVLSVQGLCPLAVEKRGAMASIKRAWGFLEADRKALWLILITVGGYVVIQISIALFGGLLQFIPLLGAIVYVPYSIVANIFGIYLYIALLGAVVSHYVDSTGITNSDSTASGSSAPTDISALQDGRQVPPPFHPDRSVPHQY</sequence>
<keyword evidence="2" id="KW-0472">Membrane</keyword>
<accession>A0A0F9FPP3</accession>
<organism evidence="3">
    <name type="scientific">marine sediment metagenome</name>
    <dbReference type="NCBI Taxonomy" id="412755"/>
    <lineage>
        <taxon>unclassified sequences</taxon>
        <taxon>metagenomes</taxon>
        <taxon>ecological metagenomes</taxon>
    </lineage>
</organism>